<dbReference type="EMBL" id="JAQQDB010000037">
    <property type="protein sequence ID" value="MFM0521617.1"/>
    <property type="molecule type" value="Genomic_DNA"/>
</dbReference>
<keyword evidence="2" id="KW-1185">Reference proteome</keyword>
<evidence type="ECO:0000313" key="1">
    <source>
        <dbReference type="EMBL" id="MFM0521617.1"/>
    </source>
</evidence>
<comment type="caution">
    <text evidence="1">The sequence shown here is derived from an EMBL/GenBank/DDBJ whole genome shotgun (WGS) entry which is preliminary data.</text>
</comment>
<proteinExistence type="predicted"/>
<accession>A0ABW9CVH7</accession>
<dbReference type="Proteomes" id="UP001629462">
    <property type="component" value="Unassembled WGS sequence"/>
</dbReference>
<name>A0ABW9CVH7_9BURK</name>
<protein>
    <submittedName>
        <fullName evidence="1">Uncharacterized protein</fullName>
    </submittedName>
</protein>
<dbReference type="RefSeq" id="WP_408163298.1">
    <property type="nucleotide sequence ID" value="NZ_JAQQDB010000037.1"/>
</dbReference>
<sequence length="292" mass="32282">MAKTDKKVAAGKKTDQMDRLFEEFFVLTREAMGALESGFELKGVVEQVLGTGNEDAQKVKLRSSHPWATLVRLRDYAVNGIEAKGYDTDAIVIDGAQVLKLVTSENFWPSEEWNHLVKMADGRYGLDDGQSVELSTLALMANVDVRTVRNAISAGALESRKTGDSVYIENESARRWLLGRKGFKPTVSSTDAERRSLEQVCTPGEFAAFLAAQRARIGLSGETDKLVVFHPSVNADSVKELESGLFTLPLDTVFPLAAYYQVDRKKFLDCVMRVFFSDELRALNADRGEGGE</sequence>
<evidence type="ECO:0000313" key="2">
    <source>
        <dbReference type="Proteomes" id="UP001629462"/>
    </source>
</evidence>
<organism evidence="1 2">
    <name type="scientific">Caballeronia jiangsuensis</name>
    <dbReference type="NCBI Taxonomy" id="1458357"/>
    <lineage>
        <taxon>Bacteria</taxon>
        <taxon>Pseudomonadati</taxon>
        <taxon>Pseudomonadota</taxon>
        <taxon>Betaproteobacteria</taxon>
        <taxon>Burkholderiales</taxon>
        <taxon>Burkholderiaceae</taxon>
        <taxon>Caballeronia</taxon>
    </lineage>
</organism>
<gene>
    <name evidence="1" type="ORF">PQR08_29740</name>
</gene>
<reference evidence="1 2" key="1">
    <citation type="journal article" date="2024" name="Chem. Sci.">
        <title>Discovery of megapolipeptins by genome mining of a Burkholderiales bacteria collection.</title>
        <authorList>
            <person name="Paulo B.S."/>
            <person name="Recchia M.J.J."/>
            <person name="Lee S."/>
            <person name="Fergusson C.H."/>
            <person name="Romanowski S.B."/>
            <person name="Hernandez A."/>
            <person name="Krull N."/>
            <person name="Liu D.Y."/>
            <person name="Cavanagh H."/>
            <person name="Bos A."/>
            <person name="Gray C.A."/>
            <person name="Murphy B.T."/>
            <person name="Linington R.G."/>
            <person name="Eustaquio A.S."/>
        </authorList>
    </citation>
    <scope>NUCLEOTIDE SEQUENCE [LARGE SCALE GENOMIC DNA]</scope>
    <source>
        <strain evidence="1 2">RL17-374-BIF-D</strain>
    </source>
</reference>